<dbReference type="Proteomes" id="UP000708208">
    <property type="component" value="Unassembled WGS sequence"/>
</dbReference>
<reference evidence="2" key="1">
    <citation type="submission" date="2021-06" db="EMBL/GenBank/DDBJ databases">
        <authorList>
            <person name="Hodson N. C."/>
            <person name="Mongue J. A."/>
            <person name="Jaron S. K."/>
        </authorList>
    </citation>
    <scope>NUCLEOTIDE SEQUENCE</scope>
</reference>
<proteinExistence type="predicted"/>
<dbReference type="AlphaFoldDB" id="A0A8J2KRB1"/>
<feature type="non-terminal residue" evidence="2">
    <location>
        <position position="1"/>
    </location>
</feature>
<dbReference type="EMBL" id="CAJVCH010518252">
    <property type="protein sequence ID" value="CAG7821693.1"/>
    <property type="molecule type" value="Genomic_DNA"/>
</dbReference>
<protein>
    <recommendedName>
        <fullName evidence="4">DUF4806 domain-containing protein</fullName>
    </recommendedName>
</protein>
<sequence>QINASDVGLMLSDHLCAVYYPTPNRTQIKKQGYFTVHECWETTLKTLKSARQNETQALLTSAIESDSDESQVTTRRIRTKPRIRQDISSEHEEEEQTDNFNPIPNLNGSFTSPLTTLFDFPNSFIQPPTDFNSSDVVQGASYQLLVTANKSVKLEKETQFNSKEFQELVLRKLAELKIQQDRVLTIISTGPAGDVDELDSLPDPCVTKEDISNLDKLLADDGQRKRLESYLVSIGGSTLQKTVNGILGHIVTDSLATVISYSGRGERAELGFGPRVDTRTTETQLKKKSTAQ</sequence>
<accession>A0A8J2KRB1</accession>
<evidence type="ECO:0000313" key="3">
    <source>
        <dbReference type="Proteomes" id="UP000708208"/>
    </source>
</evidence>
<feature type="region of interest" description="Disordered" evidence="1">
    <location>
        <begin position="62"/>
        <end position="106"/>
    </location>
</feature>
<evidence type="ECO:0000313" key="2">
    <source>
        <dbReference type="EMBL" id="CAG7821693.1"/>
    </source>
</evidence>
<organism evidence="2 3">
    <name type="scientific">Allacma fusca</name>
    <dbReference type="NCBI Taxonomy" id="39272"/>
    <lineage>
        <taxon>Eukaryota</taxon>
        <taxon>Metazoa</taxon>
        <taxon>Ecdysozoa</taxon>
        <taxon>Arthropoda</taxon>
        <taxon>Hexapoda</taxon>
        <taxon>Collembola</taxon>
        <taxon>Symphypleona</taxon>
        <taxon>Sminthuridae</taxon>
        <taxon>Allacma</taxon>
    </lineage>
</organism>
<comment type="caution">
    <text evidence="2">The sequence shown here is derived from an EMBL/GenBank/DDBJ whole genome shotgun (WGS) entry which is preliminary data.</text>
</comment>
<name>A0A8J2KRB1_9HEXA</name>
<gene>
    <name evidence="2" type="ORF">AFUS01_LOCUS32011</name>
</gene>
<keyword evidence="3" id="KW-1185">Reference proteome</keyword>
<dbReference type="OrthoDB" id="6780942at2759"/>
<evidence type="ECO:0008006" key="4">
    <source>
        <dbReference type="Google" id="ProtNLM"/>
    </source>
</evidence>
<evidence type="ECO:0000256" key="1">
    <source>
        <dbReference type="SAM" id="MobiDB-lite"/>
    </source>
</evidence>